<evidence type="ECO:0000256" key="11">
    <source>
        <dbReference type="ARBA" id="ARBA00023316"/>
    </source>
</evidence>
<dbReference type="SUPFAM" id="SSF56601">
    <property type="entry name" value="beta-lactamase/transpeptidase-like"/>
    <property type="match status" value="1"/>
</dbReference>
<dbReference type="InterPro" id="IPR015956">
    <property type="entry name" value="Peniciliin-bd_prot_C_sf"/>
</dbReference>
<dbReference type="InterPro" id="IPR012907">
    <property type="entry name" value="Peptidase_S11_C"/>
</dbReference>
<proteinExistence type="inferred from homology"/>
<reference evidence="16 17" key="1">
    <citation type="submission" date="2021-03" db="EMBL/GenBank/DDBJ databases">
        <title>Genomic Encyclopedia of Type Strains, Phase IV (KMG-IV): sequencing the most valuable type-strain genomes for metagenomic binning, comparative biology and taxonomic classification.</title>
        <authorList>
            <person name="Goeker M."/>
        </authorList>
    </citation>
    <scope>NUCLEOTIDE SEQUENCE [LARGE SCALE GENOMIC DNA]</scope>
    <source>
        <strain evidence="16 17">DSM 1289</strain>
    </source>
</reference>
<dbReference type="GO" id="GO:0004180">
    <property type="term" value="F:carboxypeptidase activity"/>
    <property type="evidence" value="ECO:0007669"/>
    <property type="project" value="UniProtKB-KW"/>
</dbReference>
<keyword evidence="10" id="KW-0573">Peptidoglycan synthesis</keyword>
<accession>A0ABS4E7F1</accession>
<evidence type="ECO:0000256" key="4">
    <source>
        <dbReference type="ARBA" id="ARBA00012448"/>
    </source>
</evidence>
<dbReference type="SMART" id="SM00936">
    <property type="entry name" value="PBP5_C"/>
    <property type="match status" value="1"/>
</dbReference>
<evidence type="ECO:0000256" key="5">
    <source>
        <dbReference type="ARBA" id="ARBA00022645"/>
    </source>
</evidence>
<evidence type="ECO:0000256" key="10">
    <source>
        <dbReference type="ARBA" id="ARBA00022984"/>
    </source>
</evidence>
<evidence type="ECO:0000256" key="1">
    <source>
        <dbReference type="ARBA" id="ARBA00003217"/>
    </source>
</evidence>
<keyword evidence="11" id="KW-0961">Cell wall biogenesis/degradation</keyword>
<evidence type="ECO:0000256" key="14">
    <source>
        <dbReference type="SAM" id="SignalP"/>
    </source>
</evidence>
<comment type="caution">
    <text evidence="16">The sequence shown here is derived from an EMBL/GenBank/DDBJ whole genome shotgun (WGS) entry which is preliminary data.</text>
</comment>
<keyword evidence="9" id="KW-0133">Cell shape</keyword>
<comment type="function">
    <text evidence="1">Removes C-terminal D-alanyl residues from sugar-peptide cell wall precursors.</text>
</comment>
<protein>
    <recommendedName>
        <fullName evidence="4">serine-type D-Ala-D-Ala carboxypeptidase</fullName>
        <ecNumber evidence="4">3.4.16.4</ecNumber>
    </recommendedName>
</protein>
<feature type="domain" description="Peptidase S11 D-Ala-D-Ala carboxypeptidase A C-terminal" evidence="15">
    <location>
        <begin position="294"/>
        <end position="381"/>
    </location>
</feature>
<name>A0ABS4E7F1_9FIRM</name>
<dbReference type="PANTHER" id="PTHR21581">
    <property type="entry name" value="D-ALANYL-D-ALANINE CARBOXYPEPTIDASE"/>
    <property type="match status" value="1"/>
</dbReference>
<dbReference type="Proteomes" id="UP000767291">
    <property type="component" value="Unassembled WGS sequence"/>
</dbReference>
<gene>
    <name evidence="16" type="ORF">J2Z43_000261</name>
</gene>
<evidence type="ECO:0000256" key="13">
    <source>
        <dbReference type="RuleBase" id="RU004016"/>
    </source>
</evidence>
<dbReference type="InterPro" id="IPR037167">
    <property type="entry name" value="Peptidase_S11_C_sf"/>
</dbReference>
<keyword evidence="7 14" id="KW-0732">Signal</keyword>
<dbReference type="EMBL" id="JAGGJX010000001">
    <property type="protein sequence ID" value="MBP1853871.1"/>
    <property type="molecule type" value="Genomic_DNA"/>
</dbReference>
<comment type="pathway">
    <text evidence="2">Cell wall biogenesis; peptidoglycan biosynthesis.</text>
</comment>
<dbReference type="PANTHER" id="PTHR21581:SF6">
    <property type="entry name" value="TRAFFICKING PROTEIN PARTICLE COMPLEX SUBUNIT 12"/>
    <property type="match status" value="1"/>
</dbReference>
<comment type="catalytic activity">
    <reaction evidence="12">
        <text>Preferential cleavage: (Ac)2-L-Lys-D-Ala-|-D-Ala. Also transpeptidation of peptidyl-alanyl moieties that are N-acyl substituents of D-alanine.</text>
        <dbReference type="EC" id="3.4.16.4"/>
    </reaction>
</comment>
<evidence type="ECO:0000259" key="15">
    <source>
        <dbReference type="SMART" id="SM00936"/>
    </source>
</evidence>
<dbReference type="PRINTS" id="PR00725">
    <property type="entry name" value="DADACBPTASE1"/>
</dbReference>
<dbReference type="Gene3D" id="3.40.710.10">
    <property type="entry name" value="DD-peptidase/beta-lactamase superfamily"/>
    <property type="match status" value="1"/>
</dbReference>
<dbReference type="Pfam" id="PF00768">
    <property type="entry name" value="Peptidase_S11"/>
    <property type="match status" value="1"/>
</dbReference>
<comment type="similarity">
    <text evidence="3 13">Belongs to the peptidase S11 family.</text>
</comment>
<dbReference type="RefSeq" id="WP_209455493.1">
    <property type="nucleotide sequence ID" value="NZ_BAAACS010000017.1"/>
</dbReference>
<dbReference type="EC" id="3.4.16.4" evidence="4"/>
<evidence type="ECO:0000256" key="2">
    <source>
        <dbReference type="ARBA" id="ARBA00004752"/>
    </source>
</evidence>
<sequence length="394" mass="43832">MKKSIKKILSVIILMAIITPNAVYADQKNIDMFSKASIIIDQDSGRVLYEKNADEKLPLASLTKMMTFLLAIEAIEKGEVKKGDVITIDKDAASIKGSSYKLKAGEKIPLIELMRGLMIVSGNDAAAAIAKHISKTQGNFVDRMNKKAKELGMTNTHFLNVNGLPIYDLKNPKAPAKENKSSARDIAILGKYMFDKYEKQVTAITDMETYTYKERNFEKSNTNALLRMIPEVDGIKTGYTGNAGYCLSFSMLVNKDQNNDKNRRVIGVTLGANHKNKRISAATAMLKYGKENVKVKKVIDKNIIVGKKYIKGIKDLEVVMKTKSEFYAVTKDDETLKSSVEVKELEYPVKKGDKLGIVKYTNSSGELIGSVDIISDNDVKNISFIDRIKIKMAE</sequence>
<evidence type="ECO:0000313" key="16">
    <source>
        <dbReference type="EMBL" id="MBP1853871.1"/>
    </source>
</evidence>
<organism evidence="16 17">
    <name type="scientific">Metaclostridioides mangenotii</name>
    <dbReference type="NCBI Taxonomy" id="1540"/>
    <lineage>
        <taxon>Bacteria</taxon>
        <taxon>Bacillati</taxon>
        <taxon>Bacillota</taxon>
        <taxon>Clostridia</taxon>
        <taxon>Peptostreptococcales</taxon>
        <taxon>Peptostreptococcaceae</taxon>
        <taxon>Metaclostridioides</taxon>
    </lineage>
</organism>
<evidence type="ECO:0000256" key="7">
    <source>
        <dbReference type="ARBA" id="ARBA00022729"/>
    </source>
</evidence>
<dbReference type="InterPro" id="IPR012338">
    <property type="entry name" value="Beta-lactam/transpept-like"/>
</dbReference>
<dbReference type="InterPro" id="IPR018044">
    <property type="entry name" value="Peptidase_S11"/>
</dbReference>
<dbReference type="SUPFAM" id="SSF69189">
    <property type="entry name" value="Penicillin-binding protein associated domain"/>
    <property type="match status" value="1"/>
</dbReference>
<keyword evidence="6" id="KW-0645">Protease</keyword>
<dbReference type="Gene3D" id="2.60.410.10">
    <property type="entry name" value="D-Ala-D-Ala carboxypeptidase, C-terminal domain"/>
    <property type="match status" value="1"/>
</dbReference>
<feature type="chain" id="PRO_5047487249" description="serine-type D-Ala-D-Ala carboxypeptidase" evidence="14">
    <location>
        <begin position="26"/>
        <end position="394"/>
    </location>
</feature>
<evidence type="ECO:0000256" key="3">
    <source>
        <dbReference type="ARBA" id="ARBA00007164"/>
    </source>
</evidence>
<dbReference type="InterPro" id="IPR001967">
    <property type="entry name" value="Peptidase_S11_N"/>
</dbReference>
<dbReference type="Pfam" id="PF07943">
    <property type="entry name" value="PBP5_C"/>
    <property type="match status" value="1"/>
</dbReference>
<evidence type="ECO:0000256" key="9">
    <source>
        <dbReference type="ARBA" id="ARBA00022960"/>
    </source>
</evidence>
<feature type="signal peptide" evidence="14">
    <location>
        <begin position="1"/>
        <end position="25"/>
    </location>
</feature>
<evidence type="ECO:0000256" key="8">
    <source>
        <dbReference type="ARBA" id="ARBA00022801"/>
    </source>
</evidence>
<evidence type="ECO:0000256" key="12">
    <source>
        <dbReference type="ARBA" id="ARBA00034000"/>
    </source>
</evidence>
<keyword evidence="5 16" id="KW-0121">Carboxypeptidase</keyword>
<evidence type="ECO:0000313" key="17">
    <source>
        <dbReference type="Proteomes" id="UP000767291"/>
    </source>
</evidence>
<evidence type="ECO:0000256" key="6">
    <source>
        <dbReference type="ARBA" id="ARBA00022670"/>
    </source>
</evidence>
<keyword evidence="8" id="KW-0378">Hydrolase</keyword>
<keyword evidence="17" id="KW-1185">Reference proteome</keyword>